<dbReference type="RefSeq" id="WP_232016238.1">
    <property type="nucleotide sequence ID" value="NZ_AP019308.1"/>
</dbReference>
<dbReference type="AlphaFoldDB" id="A0A3G9J4Y1"/>
<accession>A0A3G9J4Y1</accession>
<sequence length="147" mass="16933">MYLNKREQRLETAAHAYLTKYPAGTKAQLGEVITTSGADPEDEKLLQELRGKIEKVIEARTGNIGDYDSVIERISELQDLEQQKEYFDNVLEVLEDYKPGYGKLLRLRYVEDLPAGEVATELKVVRKTFERWRPKALYEYAKISGMS</sequence>
<proteinExistence type="predicted"/>
<dbReference type="KEGG" id="pbk:Back11_11580"/>
<dbReference type="Proteomes" id="UP000275368">
    <property type="component" value="Chromosome"/>
</dbReference>
<evidence type="ECO:0000313" key="1">
    <source>
        <dbReference type="EMBL" id="BBH19813.1"/>
    </source>
</evidence>
<organism evidence="1 2">
    <name type="scientific">Paenibacillus baekrokdamisoli</name>
    <dbReference type="NCBI Taxonomy" id="1712516"/>
    <lineage>
        <taxon>Bacteria</taxon>
        <taxon>Bacillati</taxon>
        <taxon>Bacillota</taxon>
        <taxon>Bacilli</taxon>
        <taxon>Bacillales</taxon>
        <taxon>Paenibacillaceae</taxon>
        <taxon>Paenibacillus</taxon>
    </lineage>
</organism>
<keyword evidence="2" id="KW-1185">Reference proteome</keyword>
<dbReference type="EMBL" id="AP019308">
    <property type="protein sequence ID" value="BBH19813.1"/>
    <property type="molecule type" value="Genomic_DNA"/>
</dbReference>
<evidence type="ECO:0000313" key="2">
    <source>
        <dbReference type="Proteomes" id="UP000275368"/>
    </source>
</evidence>
<gene>
    <name evidence="1" type="ORF">Back11_11580</name>
</gene>
<reference evidence="1 2" key="1">
    <citation type="submission" date="2018-11" db="EMBL/GenBank/DDBJ databases">
        <title>Complete genome sequence of Paenibacillus baekrokdamisoli strain KCTC 33723.</title>
        <authorList>
            <person name="Kang S.W."/>
            <person name="Lee K.C."/>
            <person name="Kim K.K."/>
            <person name="Kim J.S."/>
            <person name="Kim D.S."/>
            <person name="Ko S.H."/>
            <person name="Yang S.H."/>
            <person name="Lee J.S."/>
        </authorList>
    </citation>
    <scope>NUCLEOTIDE SEQUENCE [LARGE SCALE GENOMIC DNA]</scope>
    <source>
        <strain evidence="1 2">KCTC 33723</strain>
    </source>
</reference>
<name>A0A3G9J4Y1_9BACL</name>
<protein>
    <submittedName>
        <fullName evidence="1">Uncharacterized protein</fullName>
    </submittedName>
</protein>